<gene>
    <name evidence="1" type="ORF">U472_05765</name>
</gene>
<dbReference type="Pfam" id="PF14520">
    <property type="entry name" value="HHH_5"/>
    <property type="match status" value="1"/>
</dbReference>
<evidence type="ECO:0000313" key="1">
    <source>
        <dbReference type="EMBL" id="OCL26992.1"/>
    </source>
</evidence>
<reference evidence="2" key="1">
    <citation type="submission" date="2016-07" db="EMBL/GenBank/DDBJ databases">
        <authorList>
            <person name="Florea S."/>
            <person name="Webb J.S."/>
            <person name="Jaromczyk J."/>
            <person name="Schardl C.L."/>
        </authorList>
    </citation>
    <scope>NUCLEOTIDE SEQUENCE [LARGE SCALE GENOMIC DNA]</scope>
    <source>
        <strain evidence="2">Z6</strain>
    </source>
</reference>
<dbReference type="CDD" id="cd19067">
    <property type="entry name" value="PfuEndoQ-like"/>
    <property type="match status" value="1"/>
</dbReference>
<name>A0A1C0A9N2_9FIRM</name>
<dbReference type="OrthoDB" id="9810135at2"/>
<protein>
    <recommendedName>
        <fullName evidence="3">TIGR00375 family protein</fullName>
    </recommendedName>
</protein>
<dbReference type="InterPro" id="IPR016195">
    <property type="entry name" value="Pol/histidinol_Pase-like"/>
</dbReference>
<dbReference type="InterPro" id="IPR010994">
    <property type="entry name" value="RuvA_2-like"/>
</dbReference>
<evidence type="ECO:0000313" key="2">
    <source>
        <dbReference type="Proteomes" id="UP000093514"/>
    </source>
</evidence>
<dbReference type="Proteomes" id="UP000093514">
    <property type="component" value="Unassembled WGS sequence"/>
</dbReference>
<dbReference type="Pfam" id="PF13263">
    <property type="entry name" value="PHP_C"/>
    <property type="match status" value="1"/>
</dbReference>
<dbReference type="PANTHER" id="PTHR40084:SF1">
    <property type="entry name" value="PHOSPHOTRANSFERASE"/>
    <property type="match status" value="1"/>
</dbReference>
<dbReference type="RefSeq" id="WP_068716435.1">
    <property type="nucleotide sequence ID" value="NZ_LWDV01000008.1"/>
</dbReference>
<keyword evidence="2" id="KW-1185">Reference proteome</keyword>
<dbReference type="EMBL" id="LWDV01000008">
    <property type="protein sequence ID" value="OCL26992.1"/>
    <property type="molecule type" value="Genomic_DNA"/>
</dbReference>
<sequence>MEEYFMDLHLHIGRTNSGQGVKITASDRLTIENIISEGASRKGIDILGIVDAASSEVIKDIEKLVDEGKLIPLEDGGLSYQEKVTIILGSELEVKSEAGRQAHLIGYFPYLEDIKAFSQELSKHVTNINLSTQMTYLSAKELFGVVDSFGGILIPAHCFTPHRGLYGNYGDSLVDIFGEEVFQKVYAIELGLSADSELADYLNELGEKTFLSNSDAHSLAKIGREYNKVLLEQPTFKEVLLALKREQGRRIIGNYGLEPRLGKYYRSYCLECEKTLVDNYPALSCFKDSEHKIVKGVLDRVLEISSRKDSFSPDFRPEYHHQVPLVDIPGVGKKTLEKLLKAFGTEMEILHKADHKQLAEVVGQKVATNITRAREGKLSILPGGGGKYGKVIE</sequence>
<evidence type="ECO:0008006" key="3">
    <source>
        <dbReference type="Google" id="ProtNLM"/>
    </source>
</evidence>
<proteinExistence type="predicted"/>
<dbReference type="SUPFAM" id="SSF47781">
    <property type="entry name" value="RuvA domain 2-like"/>
    <property type="match status" value="1"/>
</dbReference>
<accession>A0A1C0A9N2</accession>
<dbReference type="Gene3D" id="1.10.150.20">
    <property type="entry name" value="5' to 3' exonuclease, C-terminal subdomain"/>
    <property type="match status" value="1"/>
</dbReference>
<comment type="caution">
    <text evidence="1">The sequence shown here is derived from an EMBL/GenBank/DDBJ whole genome shotgun (WGS) entry which is preliminary data.</text>
</comment>
<dbReference type="PANTHER" id="PTHR40084">
    <property type="entry name" value="PHOSPHOHYDROLASE, PHP FAMILY"/>
    <property type="match status" value="1"/>
</dbReference>
<dbReference type="Gene3D" id="3.20.20.140">
    <property type="entry name" value="Metal-dependent hydrolases"/>
    <property type="match status" value="1"/>
</dbReference>
<organism evidence="1 2">
    <name type="scientific">Orenia metallireducens</name>
    <dbReference type="NCBI Taxonomy" id="1413210"/>
    <lineage>
        <taxon>Bacteria</taxon>
        <taxon>Bacillati</taxon>
        <taxon>Bacillota</taxon>
        <taxon>Clostridia</taxon>
        <taxon>Halanaerobiales</taxon>
        <taxon>Halobacteroidaceae</taxon>
        <taxon>Orenia</taxon>
    </lineage>
</organism>
<dbReference type="SUPFAM" id="SSF89550">
    <property type="entry name" value="PHP domain-like"/>
    <property type="match status" value="1"/>
</dbReference>
<reference evidence="1 2" key="2">
    <citation type="submission" date="2016-08" db="EMBL/GenBank/DDBJ databases">
        <title>Orenia metallireducens sp. nov. strain Z6, a Novel Metal-reducing Firmicute from the Deep Subsurface.</title>
        <authorList>
            <person name="Maxim B.I."/>
            <person name="Kenneth K."/>
            <person name="Flynn T.M."/>
            <person name="Oloughlin E.J."/>
            <person name="Locke R.A."/>
            <person name="Weber J.R."/>
            <person name="Egan S.M."/>
            <person name="Mackie R.I."/>
            <person name="Cann I.K."/>
        </authorList>
    </citation>
    <scope>NUCLEOTIDE SEQUENCE [LARGE SCALE GENOMIC DNA]</scope>
    <source>
        <strain evidence="1 2">Z6</strain>
    </source>
</reference>
<dbReference type="AlphaFoldDB" id="A0A1C0A9N2"/>